<dbReference type="PROSITE" id="PS50305">
    <property type="entry name" value="SIRTUIN"/>
    <property type="match status" value="1"/>
</dbReference>
<evidence type="ECO:0000256" key="2">
    <source>
        <dbReference type="ARBA" id="ARBA00022679"/>
    </source>
</evidence>
<dbReference type="Pfam" id="PF01661">
    <property type="entry name" value="Macro"/>
    <property type="match status" value="1"/>
</dbReference>
<evidence type="ECO:0000259" key="10">
    <source>
        <dbReference type="PROSITE" id="PS51154"/>
    </source>
</evidence>
<name>A0A7S0XKA2_9RHOD</name>
<proteinExistence type="predicted"/>
<evidence type="ECO:0000259" key="9">
    <source>
        <dbReference type="PROSITE" id="PS50305"/>
    </source>
</evidence>
<feature type="domain" description="Deacetylase sirtuin-type" evidence="9">
    <location>
        <begin position="286"/>
        <end position="575"/>
    </location>
</feature>
<dbReference type="InterPro" id="IPR029035">
    <property type="entry name" value="DHS-like_NAD/FAD-binding_dom"/>
</dbReference>
<keyword evidence="4" id="KW-0378">Hydrolase</keyword>
<reference evidence="11" key="1">
    <citation type="submission" date="2021-01" db="EMBL/GenBank/DDBJ databases">
        <authorList>
            <person name="Corre E."/>
            <person name="Pelletier E."/>
            <person name="Niang G."/>
            <person name="Scheremetjew M."/>
            <person name="Finn R."/>
            <person name="Kale V."/>
            <person name="Holt S."/>
            <person name="Cochrane G."/>
            <person name="Meng A."/>
            <person name="Brown T."/>
            <person name="Cohen L."/>
        </authorList>
    </citation>
    <scope>NUCLEOTIDE SEQUENCE</scope>
    <source>
        <strain evidence="11">CCMP3276</strain>
    </source>
</reference>
<keyword evidence="7" id="KW-0326">Glycosidase</keyword>
<feature type="domain" description="Macro" evidence="10">
    <location>
        <begin position="78"/>
        <end position="271"/>
    </location>
</feature>
<keyword evidence="2" id="KW-0808">Transferase</keyword>
<dbReference type="Gene3D" id="3.40.50.1220">
    <property type="entry name" value="TPP-binding domain"/>
    <property type="match status" value="1"/>
</dbReference>
<dbReference type="InterPro" id="IPR026590">
    <property type="entry name" value="Ssirtuin_cat_dom"/>
</dbReference>
<evidence type="ECO:0000256" key="7">
    <source>
        <dbReference type="ARBA" id="ARBA00023295"/>
    </source>
</evidence>
<keyword evidence="3" id="KW-0479">Metal-binding</keyword>
<evidence type="ECO:0000256" key="1">
    <source>
        <dbReference type="ARBA" id="ARBA00001947"/>
    </source>
</evidence>
<dbReference type="SUPFAM" id="SSF52467">
    <property type="entry name" value="DHS-like NAD/FAD-binding domain"/>
    <property type="match status" value="1"/>
</dbReference>
<evidence type="ECO:0000256" key="3">
    <source>
        <dbReference type="ARBA" id="ARBA00022723"/>
    </source>
</evidence>
<evidence type="ECO:0008006" key="12">
    <source>
        <dbReference type="Google" id="ProtNLM"/>
    </source>
</evidence>
<comment type="cofactor">
    <cofactor evidence="1">
        <name>Zn(2+)</name>
        <dbReference type="ChEBI" id="CHEBI:29105"/>
    </cofactor>
</comment>
<dbReference type="AlphaFoldDB" id="A0A7S0XKA2"/>
<dbReference type="InterPro" id="IPR002589">
    <property type="entry name" value="Macro_dom"/>
</dbReference>
<dbReference type="PANTHER" id="PTHR11106">
    <property type="entry name" value="GANGLIOSIDE INDUCED DIFFERENTIATION ASSOCIATED PROTEIN 2-RELATED"/>
    <property type="match status" value="1"/>
</dbReference>
<evidence type="ECO:0000256" key="5">
    <source>
        <dbReference type="ARBA" id="ARBA00022833"/>
    </source>
</evidence>
<dbReference type="InterPro" id="IPR043472">
    <property type="entry name" value="Macro_dom-like"/>
</dbReference>
<dbReference type="SMART" id="SM00506">
    <property type="entry name" value="A1pp"/>
    <property type="match status" value="1"/>
</dbReference>
<comment type="caution">
    <text evidence="8">Lacks conserved residue(s) required for the propagation of feature annotation.</text>
</comment>
<dbReference type="PANTHER" id="PTHR11106:SF121">
    <property type="entry name" value="ADP-RIBOSE 1''-PHOSPHATE PHOSPHATASE"/>
    <property type="match status" value="1"/>
</dbReference>
<evidence type="ECO:0000256" key="8">
    <source>
        <dbReference type="PROSITE-ProRule" id="PRU00236"/>
    </source>
</evidence>
<dbReference type="PROSITE" id="PS51154">
    <property type="entry name" value="MACRO"/>
    <property type="match status" value="1"/>
</dbReference>
<dbReference type="SUPFAM" id="SSF52949">
    <property type="entry name" value="Macro domain-like"/>
    <property type="match status" value="1"/>
</dbReference>
<dbReference type="EMBL" id="HBFE01004206">
    <property type="protein sequence ID" value="CAD8726656.1"/>
    <property type="molecule type" value="Transcribed_RNA"/>
</dbReference>
<dbReference type="GO" id="GO:0016798">
    <property type="term" value="F:hydrolase activity, acting on glycosyl bonds"/>
    <property type="evidence" value="ECO:0007669"/>
    <property type="project" value="UniProtKB-KW"/>
</dbReference>
<evidence type="ECO:0000256" key="6">
    <source>
        <dbReference type="ARBA" id="ARBA00023027"/>
    </source>
</evidence>
<dbReference type="Gene3D" id="3.40.220.10">
    <property type="entry name" value="Leucine Aminopeptidase, subunit E, domain 1"/>
    <property type="match status" value="1"/>
</dbReference>
<keyword evidence="6" id="KW-0520">NAD</keyword>
<dbReference type="GO" id="GO:0016740">
    <property type="term" value="F:transferase activity"/>
    <property type="evidence" value="ECO:0007669"/>
    <property type="project" value="UniProtKB-KW"/>
</dbReference>
<protein>
    <recommendedName>
        <fullName evidence="12">Protein-ADP-ribose hydrolase</fullName>
    </recommendedName>
</protein>
<gene>
    <name evidence="11" type="ORF">EMAD1354_LOCUS2737</name>
</gene>
<dbReference type="GO" id="GO:0046872">
    <property type="term" value="F:metal ion binding"/>
    <property type="evidence" value="ECO:0007669"/>
    <property type="project" value="UniProtKB-KW"/>
</dbReference>
<organism evidence="11">
    <name type="scientific">Erythrolobus madagascarensis</name>
    <dbReference type="NCBI Taxonomy" id="708628"/>
    <lineage>
        <taxon>Eukaryota</taxon>
        <taxon>Rhodophyta</taxon>
        <taxon>Bangiophyceae</taxon>
        <taxon>Porphyridiales</taxon>
        <taxon>Porphyridiaceae</taxon>
        <taxon>Erythrolobus</taxon>
    </lineage>
</organism>
<evidence type="ECO:0000313" key="11">
    <source>
        <dbReference type="EMBL" id="CAD8726656.1"/>
    </source>
</evidence>
<dbReference type="Gene3D" id="3.30.1600.10">
    <property type="entry name" value="SIR2/SIRT2 'Small Domain"/>
    <property type="match status" value="1"/>
</dbReference>
<evidence type="ECO:0000256" key="4">
    <source>
        <dbReference type="ARBA" id="ARBA00022801"/>
    </source>
</evidence>
<dbReference type="InterPro" id="IPR026591">
    <property type="entry name" value="Sirtuin_cat_small_dom_sf"/>
</dbReference>
<accession>A0A7S0XKA2</accession>
<keyword evidence="5" id="KW-0862">Zinc</keyword>
<sequence length="589" mass="65254">MSSADAEQAVRGLFEERGQKISADLSRQIRASPREMLHALITVRPPGKPITDDLLALVRKVLQADVLKRTVVTNFVSDVGARGMDHKRRNIMLWRGDLRRLGVDAVVNAANSALLGCFEPSHKCIDNVLGGAAGPELRLECFRLRRSENEPVGRALVTAAGALPAKAIVHTVGPQVARAGRPTEQHRKQLASCYFSVLDAAHERGFRSVAFPCISTGLFGYPKAEAAKVAVAAVRDWIDRNDRDGEKMHVILNAFTDEDEEALAAALGIRSEVLKEKQNAELERKREAVRSHCAAAARELRKADVVMVTTGAGLSAAAGIDYTSRELFRELYPDMLRSSQMRCMYDIMSPAAPRDDPPRLWGYLCRQVEHVRFGTEMVRRDTYSILRRLVGDRPHFCVTSNADGMLHRLGHFDAANVYERQGTYSLMQCIPHPEHPVWQTAPELARLRAGLREDGSTSAPPPVCPTCGTPAVMLQVRGGDWFTEAPQREHAQSYASFVRSLRADMRVVVLELGCGFNTPSVIRWPNEHLVRNLPAATLIRVSMDHPELPHDVRGVSIQADLHDVLAMVETELKALSSQQDHPRPTDLVL</sequence>